<dbReference type="NCBIfam" id="TIGR00761">
    <property type="entry name" value="argB"/>
    <property type="match status" value="1"/>
</dbReference>
<dbReference type="Proteomes" id="UP000620075">
    <property type="component" value="Unassembled WGS sequence"/>
</dbReference>
<accession>A0A934K4U1</accession>
<dbReference type="GO" id="GO:0042450">
    <property type="term" value="P:L-arginine biosynthetic process via ornithine"/>
    <property type="evidence" value="ECO:0007669"/>
    <property type="project" value="UniProtKB-UniRule"/>
</dbReference>
<dbReference type="InterPro" id="IPR041727">
    <property type="entry name" value="NAGK-C"/>
</dbReference>
<comment type="catalytic activity">
    <reaction evidence="8 9">
        <text>N-acetyl-L-glutamate + ATP = N-acetyl-L-glutamyl 5-phosphate + ADP</text>
        <dbReference type="Rhea" id="RHEA:14629"/>
        <dbReference type="ChEBI" id="CHEBI:30616"/>
        <dbReference type="ChEBI" id="CHEBI:44337"/>
        <dbReference type="ChEBI" id="CHEBI:57936"/>
        <dbReference type="ChEBI" id="CHEBI:456216"/>
        <dbReference type="EC" id="2.7.2.8"/>
    </reaction>
</comment>
<feature type="binding site" evidence="9">
    <location>
        <position position="94"/>
    </location>
    <ligand>
        <name>substrate</name>
    </ligand>
</feature>
<evidence type="ECO:0000256" key="7">
    <source>
        <dbReference type="ARBA" id="ARBA00022840"/>
    </source>
</evidence>
<dbReference type="EMBL" id="JAEKNQ010000006">
    <property type="protein sequence ID" value="MBJ7601706.1"/>
    <property type="molecule type" value="Genomic_DNA"/>
</dbReference>
<evidence type="ECO:0000256" key="5">
    <source>
        <dbReference type="ARBA" id="ARBA00022741"/>
    </source>
</evidence>
<evidence type="ECO:0000313" key="12">
    <source>
        <dbReference type="Proteomes" id="UP000620075"/>
    </source>
</evidence>
<keyword evidence="3 9" id="KW-0028">Amino-acid biosynthesis</keyword>
<comment type="similarity">
    <text evidence="9">Belongs to the acetylglutamate kinase family. ArgB subfamily.</text>
</comment>
<dbReference type="RefSeq" id="WP_338176064.1">
    <property type="nucleotide sequence ID" value="NZ_JAEKNQ010000006.1"/>
</dbReference>
<feature type="site" description="Transition state stabilizer" evidence="9">
    <location>
        <position position="39"/>
    </location>
</feature>
<proteinExistence type="inferred from homology"/>
<comment type="pathway">
    <text evidence="1 9">Amino-acid biosynthesis; L-arginine biosynthesis; N(2)-acetyl-L-ornithine from L-glutamate: step 2/4.</text>
</comment>
<evidence type="ECO:0000256" key="9">
    <source>
        <dbReference type="HAMAP-Rule" id="MF_00082"/>
    </source>
</evidence>
<evidence type="ECO:0000256" key="1">
    <source>
        <dbReference type="ARBA" id="ARBA00004828"/>
    </source>
</evidence>
<dbReference type="InterPro" id="IPR036393">
    <property type="entry name" value="AceGlu_kinase-like_sf"/>
</dbReference>
<evidence type="ECO:0000256" key="6">
    <source>
        <dbReference type="ARBA" id="ARBA00022777"/>
    </source>
</evidence>
<dbReference type="PANTHER" id="PTHR23342">
    <property type="entry name" value="N-ACETYLGLUTAMATE SYNTHASE"/>
    <property type="match status" value="1"/>
</dbReference>
<gene>
    <name evidence="9 11" type="primary">argB</name>
    <name evidence="11" type="ORF">JF888_00685</name>
</gene>
<dbReference type="SUPFAM" id="SSF53633">
    <property type="entry name" value="Carbamate kinase-like"/>
    <property type="match status" value="1"/>
</dbReference>
<feature type="domain" description="Aspartate/glutamate/uridylate kinase" evidence="10">
    <location>
        <begin position="35"/>
        <end position="256"/>
    </location>
</feature>
<feature type="binding site" evidence="9">
    <location>
        <position position="186"/>
    </location>
    <ligand>
        <name>substrate</name>
    </ligand>
</feature>
<dbReference type="FunFam" id="3.40.1160.10:FF:000004">
    <property type="entry name" value="Acetylglutamate kinase"/>
    <property type="match status" value="1"/>
</dbReference>
<name>A0A934K4U1_9BACT</name>
<evidence type="ECO:0000256" key="3">
    <source>
        <dbReference type="ARBA" id="ARBA00022605"/>
    </source>
</evidence>
<dbReference type="Gene3D" id="3.40.1160.10">
    <property type="entry name" value="Acetylglutamate kinase-like"/>
    <property type="match status" value="1"/>
</dbReference>
<reference evidence="11 12" key="1">
    <citation type="submission" date="2020-10" db="EMBL/GenBank/DDBJ databases">
        <title>Ca. Dormibacterota MAGs.</title>
        <authorList>
            <person name="Montgomery K."/>
        </authorList>
    </citation>
    <scope>NUCLEOTIDE SEQUENCE [LARGE SCALE GENOMIC DNA]</scope>
    <source>
        <strain evidence="11">SC8811_S16_3</strain>
    </source>
</reference>
<comment type="caution">
    <text evidence="11">The sequence shown here is derived from an EMBL/GenBank/DDBJ whole genome shotgun (WGS) entry which is preliminary data.</text>
</comment>
<dbReference type="InterPro" id="IPR001048">
    <property type="entry name" value="Asp/Glu/Uridylate_kinase"/>
</dbReference>
<evidence type="ECO:0000256" key="2">
    <source>
        <dbReference type="ARBA" id="ARBA00022571"/>
    </source>
</evidence>
<dbReference type="HAMAP" id="MF_00082">
    <property type="entry name" value="ArgB"/>
    <property type="match status" value="1"/>
</dbReference>
<dbReference type="InterPro" id="IPR004662">
    <property type="entry name" value="AcgluKinase_fam"/>
</dbReference>
<dbReference type="Pfam" id="PF00696">
    <property type="entry name" value="AA_kinase"/>
    <property type="match status" value="1"/>
</dbReference>
<evidence type="ECO:0000256" key="4">
    <source>
        <dbReference type="ARBA" id="ARBA00022679"/>
    </source>
</evidence>
<keyword evidence="6 9" id="KW-0418">Kinase</keyword>
<dbReference type="GO" id="GO:0005737">
    <property type="term" value="C:cytoplasm"/>
    <property type="evidence" value="ECO:0007669"/>
    <property type="project" value="UniProtKB-SubCell"/>
</dbReference>
<dbReference type="InterPro" id="IPR037528">
    <property type="entry name" value="ArgB"/>
</dbReference>
<dbReference type="PANTHER" id="PTHR23342:SF0">
    <property type="entry name" value="N-ACETYLGLUTAMATE SYNTHASE, MITOCHONDRIAL"/>
    <property type="match status" value="1"/>
</dbReference>
<keyword evidence="9" id="KW-0963">Cytoplasm</keyword>
<feature type="binding site" evidence="9">
    <location>
        <begin position="72"/>
        <end position="73"/>
    </location>
    <ligand>
        <name>substrate</name>
    </ligand>
</feature>
<dbReference type="EC" id="2.7.2.8" evidence="9"/>
<sequence>MNSYPEEEAVTLDVQARAQVLVEALPYIKRFHNRIVVVKVGGNAIEQRKEETLLDIVLLRYVGMLPVLVHGGGPEISAMSDRLGLTSEFRNGLRVTDAQTMEVVKMVLTGKVNPDLVARLNRLGGQAVGMSGEDGPSIIASELDPALGFVGKVTQVNPEPITALIDRGYVPIIASIGLGYDGNSYNINADTVAAEIAVALRAAKLILMTDVTGILDGEGQVRSEIKRASAERMLTRGEVTGGMIPKLQACLRSLEAVPLAHIIDGRLPHSLLLELFTEGGIGTMVTP</sequence>
<protein>
    <recommendedName>
        <fullName evidence="9">Acetylglutamate kinase</fullName>
        <ecNumber evidence="9">2.7.2.8</ecNumber>
    </recommendedName>
    <alternativeName>
        <fullName evidence="9">N-acetyl-L-glutamate 5-phosphotransferase</fullName>
    </alternativeName>
    <alternativeName>
        <fullName evidence="9">NAG kinase</fullName>
        <shortName evidence="9">NAGK</shortName>
    </alternativeName>
</protein>
<dbReference type="GO" id="GO:0003991">
    <property type="term" value="F:acetylglutamate kinase activity"/>
    <property type="evidence" value="ECO:0007669"/>
    <property type="project" value="UniProtKB-UniRule"/>
</dbReference>
<evidence type="ECO:0000256" key="8">
    <source>
        <dbReference type="ARBA" id="ARBA00048141"/>
    </source>
</evidence>
<comment type="function">
    <text evidence="9">Catalyzes the ATP-dependent phosphorylation of N-acetyl-L-glutamate.</text>
</comment>
<evidence type="ECO:0000313" key="11">
    <source>
        <dbReference type="EMBL" id="MBJ7601706.1"/>
    </source>
</evidence>
<dbReference type="AlphaFoldDB" id="A0A934K4U1"/>
<comment type="subcellular location">
    <subcellularLocation>
        <location evidence="9">Cytoplasm</location>
    </subcellularLocation>
</comment>
<dbReference type="CDD" id="cd04250">
    <property type="entry name" value="AAK_NAGK-C"/>
    <property type="match status" value="1"/>
</dbReference>
<dbReference type="PIRSF" id="PIRSF000728">
    <property type="entry name" value="NAGK"/>
    <property type="match status" value="1"/>
</dbReference>
<feature type="site" description="Transition state stabilizer" evidence="9">
    <location>
        <position position="246"/>
    </location>
</feature>
<dbReference type="GO" id="GO:0005524">
    <property type="term" value="F:ATP binding"/>
    <property type="evidence" value="ECO:0007669"/>
    <property type="project" value="UniProtKB-UniRule"/>
</dbReference>
<keyword evidence="4 9" id="KW-0808">Transferase</keyword>
<keyword evidence="5 9" id="KW-0547">Nucleotide-binding</keyword>
<keyword evidence="7 9" id="KW-0067">ATP-binding</keyword>
<organism evidence="11 12">
    <name type="scientific">Candidatus Dormiibacter inghamiae</name>
    <dbReference type="NCBI Taxonomy" id="3127013"/>
    <lineage>
        <taxon>Bacteria</taxon>
        <taxon>Bacillati</taxon>
        <taxon>Candidatus Dormiibacterota</taxon>
        <taxon>Candidatus Dormibacteria</taxon>
        <taxon>Candidatus Dormibacterales</taxon>
        <taxon>Candidatus Dormibacteraceae</taxon>
        <taxon>Candidatus Dormiibacter</taxon>
    </lineage>
</organism>
<keyword evidence="2 9" id="KW-0055">Arginine biosynthesis</keyword>
<evidence type="ECO:0000259" key="10">
    <source>
        <dbReference type="Pfam" id="PF00696"/>
    </source>
</evidence>